<evidence type="ECO:0008006" key="4">
    <source>
        <dbReference type="Google" id="ProtNLM"/>
    </source>
</evidence>
<evidence type="ECO:0000313" key="3">
    <source>
        <dbReference type="Proteomes" id="UP000549911"/>
    </source>
</evidence>
<reference evidence="2 3" key="2">
    <citation type="submission" date="2020-08" db="EMBL/GenBank/DDBJ databases">
        <title>The Agave Microbiome: Exploring the role of microbial communities in plant adaptations to desert environments.</title>
        <authorList>
            <person name="Partida-Martinez L.P."/>
        </authorList>
    </citation>
    <scope>NUCLEOTIDE SEQUENCE [LARGE SCALE GENOMIC DNA]</scope>
    <source>
        <strain evidence="2 3">AT2.17</strain>
    </source>
</reference>
<reference evidence="2 3" key="1">
    <citation type="submission" date="2020-07" db="EMBL/GenBank/DDBJ databases">
        <authorList>
            <person name="Partida-Martinez L."/>
            <person name="Huntemann M."/>
            <person name="Clum A."/>
            <person name="Wang J."/>
            <person name="Palaniappan K."/>
            <person name="Ritter S."/>
            <person name="Chen I.-M."/>
            <person name="Stamatis D."/>
            <person name="Reddy T."/>
            <person name="O'Malley R."/>
            <person name="Daum C."/>
            <person name="Shapiro N."/>
            <person name="Ivanova N."/>
            <person name="Kyrpides N."/>
            <person name="Woyke T."/>
        </authorList>
    </citation>
    <scope>NUCLEOTIDE SEQUENCE [LARGE SCALE GENOMIC DNA]</scope>
    <source>
        <strain evidence="2 3">AT2.17</strain>
    </source>
</reference>
<dbReference type="EMBL" id="JACCBW010000001">
    <property type="protein sequence ID" value="NYE35647.1"/>
    <property type="molecule type" value="Genomic_DNA"/>
</dbReference>
<organism evidence="2 3">
    <name type="scientific">Nocardioides cavernae</name>
    <dbReference type="NCBI Taxonomy" id="1921566"/>
    <lineage>
        <taxon>Bacteria</taxon>
        <taxon>Bacillati</taxon>
        <taxon>Actinomycetota</taxon>
        <taxon>Actinomycetes</taxon>
        <taxon>Propionibacteriales</taxon>
        <taxon>Nocardioidaceae</taxon>
        <taxon>Nocardioides</taxon>
    </lineage>
</organism>
<dbReference type="AlphaFoldDB" id="A0A7Y9H0B9"/>
<proteinExistence type="predicted"/>
<sequence length="101" mass="11400">MSEEWITAREAAQVLGVHLSAIPKMIRRGDLFKRDRRPILRRADVVAYRDARLAAQQVLADTRDLPPRQPVSPEPPDREHDWLLADEAAEVMGAAGVVHRT</sequence>
<gene>
    <name evidence="2" type="ORF">F4692_000751</name>
</gene>
<evidence type="ECO:0000313" key="2">
    <source>
        <dbReference type="EMBL" id="NYE35647.1"/>
    </source>
</evidence>
<protein>
    <recommendedName>
        <fullName evidence="4">DNA-binding protein</fullName>
    </recommendedName>
</protein>
<name>A0A7Y9H0B9_9ACTN</name>
<accession>A0A7Y9H0B9</accession>
<comment type="caution">
    <text evidence="2">The sequence shown here is derived from an EMBL/GenBank/DDBJ whole genome shotgun (WGS) entry which is preliminary data.</text>
</comment>
<dbReference type="Proteomes" id="UP000549911">
    <property type="component" value="Unassembled WGS sequence"/>
</dbReference>
<dbReference type="RefSeq" id="WP_179618273.1">
    <property type="nucleotide sequence ID" value="NZ_JACCBW010000001.1"/>
</dbReference>
<feature type="region of interest" description="Disordered" evidence="1">
    <location>
        <begin position="59"/>
        <end position="79"/>
    </location>
</feature>
<keyword evidence="3" id="KW-1185">Reference proteome</keyword>
<evidence type="ECO:0000256" key="1">
    <source>
        <dbReference type="SAM" id="MobiDB-lite"/>
    </source>
</evidence>